<sequence>MAIANQCSRSLDEKPIIKKEVKCEDVEPEDVPVTEKKQEDSVLTTQIKSDVEDRKPEVAPEALPAALAQTTSIPLATTVEGNKDMLGGMQGYPPTANTTFGTLGLIPQTIPPLVAAPTLFPYDNGGLLPHAISRMVPNQPFFSCERPPFTGNCFTAVDILNTASTPIFLRQFQPVFQTRRRVQVFSSHHHVMSSDNRFTFRGSELS</sequence>
<accession>A0A2G9U2Q0</accession>
<dbReference type="EMBL" id="KZ350342">
    <property type="protein sequence ID" value="PIO63982.1"/>
    <property type="molecule type" value="Genomic_DNA"/>
</dbReference>
<dbReference type="Proteomes" id="UP000230423">
    <property type="component" value="Unassembled WGS sequence"/>
</dbReference>
<reference evidence="1 2" key="1">
    <citation type="submission" date="2015-09" db="EMBL/GenBank/DDBJ databases">
        <title>Draft genome of the parasitic nematode Teladorsagia circumcincta isolate WARC Sus (inbred).</title>
        <authorList>
            <person name="Mitreva M."/>
        </authorList>
    </citation>
    <scope>NUCLEOTIDE SEQUENCE [LARGE SCALE GENOMIC DNA]</scope>
    <source>
        <strain evidence="1 2">S</strain>
    </source>
</reference>
<organism evidence="1 2">
    <name type="scientific">Teladorsagia circumcincta</name>
    <name type="common">Brown stomach worm</name>
    <name type="synonym">Ostertagia circumcincta</name>
    <dbReference type="NCBI Taxonomy" id="45464"/>
    <lineage>
        <taxon>Eukaryota</taxon>
        <taxon>Metazoa</taxon>
        <taxon>Ecdysozoa</taxon>
        <taxon>Nematoda</taxon>
        <taxon>Chromadorea</taxon>
        <taxon>Rhabditida</taxon>
        <taxon>Rhabditina</taxon>
        <taxon>Rhabditomorpha</taxon>
        <taxon>Strongyloidea</taxon>
        <taxon>Trichostrongylidae</taxon>
        <taxon>Teladorsagia</taxon>
    </lineage>
</organism>
<name>A0A2G9U2Q0_TELCI</name>
<proteinExistence type="predicted"/>
<dbReference type="OrthoDB" id="515401at2759"/>
<evidence type="ECO:0000313" key="1">
    <source>
        <dbReference type="EMBL" id="PIO63982.1"/>
    </source>
</evidence>
<keyword evidence="2" id="KW-1185">Reference proteome</keyword>
<gene>
    <name evidence="1" type="ORF">TELCIR_14405</name>
</gene>
<protein>
    <submittedName>
        <fullName evidence="1">Uncharacterized protein</fullName>
    </submittedName>
</protein>
<evidence type="ECO:0000313" key="2">
    <source>
        <dbReference type="Proteomes" id="UP000230423"/>
    </source>
</evidence>
<dbReference type="AlphaFoldDB" id="A0A2G9U2Q0"/>